<gene>
    <name evidence="1" type="ORF">WB794_02770</name>
</gene>
<accession>A0AAW9R2I3</accession>
<evidence type="ECO:0000313" key="1">
    <source>
        <dbReference type="EMBL" id="MEJ1248597.1"/>
    </source>
</evidence>
<protein>
    <recommendedName>
        <fullName evidence="3">2-oxoisovalerate dehydrogenase</fullName>
    </recommendedName>
</protein>
<dbReference type="RefSeq" id="WP_337334317.1">
    <property type="nucleotide sequence ID" value="NZ_JBBDHC010000003.1"/>
</dbReference>
<keyword evidence="2" id="KW-1185">Reference proteome</keyword>
<evidence type="ECO:0008006" key="3">
    <source>
        <dbReference type="Google" id="ProtNLM"/>
    </source>
</evidence>
<dbReference type="InterPro" id="IPR035069">
    <property type="entry name" value="TTHA1013/TTHA0281-like"/>
</dbReference>
<dbReference type="EMBL" id="JBBDHC010000003">
    <property type="protein sequence ID" value="MEJ1248597.1"/>
    <property type="molecule type" value="Genomic_DNA"/>
</dbReference>
<dbReference type="SUPFAM" id="SSF143100">
    <property type="entry name" value="TTHA1013/TTHA0281-like"/>
    <property type="match status" value="1"/>
</dbReference>
<reference evidence="1 2" key="1">
    <citation type="journal article" date="2016" name="Antonie Van Leeuwenhoek">
        <title>Denitratimonas tolerans gen. nov., sp. nov., a denitrifying bacterium isolated from a bioreactor for tannery wastewater treatment.</title>
        <authorList>
            <person name="Han S.I."/>
            <person name="Kim J.O."/>
            <person name="Lee Y.R."/>
            <person name="Ekpeghere K.I."/>
            <person name="Koh S.C."/>
            <person name="Whang K.S."/>
        </authorList>
    </citation>
    <scope>NUCLEOTIDE SEQUENCE [LARGE SCALE GENOMIC DNA]</scope>
    <source>
        <strain evidence="1 2">KACC 17565</strain>
    </source>
</reference>
<comment type="caution">
    <text evidence="1">The sequence shown here is derived from an EMBL/GenBank/DDBJ whole genome shotgun (WGS) entry which is preliminary data.</text>
</comment>
<dbReference type="AlphaFoldDB" id="A0AAW9R2I3"/>
<dbReference type="Proteomes" id="UP001364472">
    <property type="component" value="Unassembled WGS sequence"/>
</dbReference>
<name>A0AAW9R2I3_9GAMM</name>
<evidence type="ECO:0000313" key="2">
    <source>
        <dbReference type="Proteomes" id="UP001364472"/>
    </source>
</evidence>
<organism evidence="1 2">
    <name type="scientific">Denitratimonas tolerans</name>
    <dbReference type="NCBI Taxonomy" id="1338420"/>
    <lineage>
        <taxon>Bacteria</taxon>
        <taxon>Pseudomonadati</taxon>
        <taxon>Pseudomonadota</taxon>
        <taxon>Gammaproteobacteria</taxon>
        <taxon>Lysobacterales</taxon>
        <taxon>Lysobacteraceae</taxon>
        <taxon>Denitratimonas</taxon>
    </lineage>
</organism>
<dbReference type="Gene3D" id="3.30.160.250">
    <property type="match status" value="1"/>
</dbReference>
<proteinExistence type="predicted"/>
<sequence>MTTEIPFIIEDAPEGGYIARAVTASIFTEADSLPQLRENVREAVACHFEEGEQPRLIRLHYVRDEVIAA</sequence>